<dbReference type="EMBL" id="KK198757">
    <property type="protein sequence ID" value="KCW73876.1"/>
    <property type="molecule type" value="Genomic_DNA"/>
</dbReference>
<feature type="region of interest" description="Disordered" evidence="1">
    <location>
        <begin position="42"/>
        <end position="72"/>
    </location>
</feature>
<evidence type="ECO:0000313" key="2">
    <source>
        <dbReference type="EMBL" id="KCW73876.1"/>
    </source>
</evidence>
<name>A0A059C6R4_EUCGR</name>
<dbReference type="Gramene" id="KCW73876">
    <property type="protein sequence ID" value="KCW73876"/>
    <property type="gene ID" value="EUGRSUZ_E02471"/>
</dbReference>
<gene>
    <name evidence="2" type="ORF">EUGRSUZ_E02471</name>
</gene>
<accession>A0A059C6R4</accession>
<evidence type="ECO:0000256" key="1">
    <source>
        <dbReference type="SAM" id="MobiDB-lite"/>
    </source>
</evidence>
<proteinExistence type="predicted"/>
<protein>
    <submittedName>
        <fullName evidence="2">Uncharacterized protein</fullName>
    </submittedName>
</protein>
<sequence>MQEPPALLVNDEIAKHNTDRESNSNAYQHSSPVQVDRILLSLSSPSDDDDSKLSPSVHLFGGGVPHNLIHGK</sequence>
<dbReference type="AlphaFoldDB" id="A0A059C6R4"/>
<dbReference type="InParanoid" id="A0A059C6R4"/>
<reference evidence="2" key="1">
    <citation type="submission" date="2013-07" db="EMBL/GenBank/DDBJ databases">
        <title>The genome of Eucalyptus grandis.</title>
        <authorList>
            <person name="Schmutz J."/>
            <person name="Hayes R."/>
            <person name="Myburg A."/>
            <person name="Tuskan G."/>
            <person name="Grattapaglia D."/>
            <person name="Rokhsar D.S."/>
        </authorList>
    </citation>
    <scope>NUCLEOTIDE SEQUENCE</scope>
    <source>
        <tissue evidence="2">Leaf extractions</tissue>
    </source>
</reference>
<organism evidence="2">
    <name type="scientific">Eucalyptus grandis</name>
    <name type="common">Flooded gum</name>
    <dbReference type="NCBI Taxonomy" id="71139"/>
    <lineage>
        <taxon>Eukaryota</taxon>
        <taxon>Viridiplantae</taxon>
        <taxon>Streptophyta</taxon>
        <taxon>Embryophyta</taxon>
        <taxon>Tracheophyta</taxon>
        <taxon>Spermatophyta</taxon>
        <taxon>Magnoliopsida</taxon>
        <taxon>eudicotyledons</taxon>
        <taxon>Gunneridae</taxon>
        <taxon>Pentapetalae</taxon>
        <taxon>rosids</taxon>
        <taxon>malvids</taxon>
        <taxon>Myrtales</taxon>
        <taxon>Myrtaceae</taxon>
        <taxon>Myrtoideae</taxon>
        <taxon>Eucalypteae</taxon>
        <taxon>Eucalyptus</taxon>
    </lineage>
</organism>